<organism evidence="2 3">
    <name type="scientific">Pseudoduganella namucuonensis</name>
    <dbReference type="NCBI Taxonomy" id="1035707"/>
    <lineage>
        <taxon>Bacteria</taxon>
        <taxon>Pseudomonadati</taxon>
        <taxon>Pseudomonadota</taxon>
        <taxon>Betaproteobacteria</taxon>
        <taxon>Burkholderiales</taxon>
        <taxon>Oxalobacteraceae</taxon>
        <taxon>Telluria group</taxon>
        <taxon>Pseudoduganella</taxon>
    </lineage>
</organism>
<reference evidence="3" key="1">
    <citation type="submission" date="2016-10" db="EMBL/GenBank/DDBJ databases">
        <authorList>
            <person name="Varghese N."/>
            <person name="Submissions S."/>
        </authorList>
    </citation>
    <scope>NUCLEOTIDE SEQUENCE [LARGE SCALE GENOMIC DNA]</scope>
    <source>
        <strain evidence="3">CGMCC 1.11014</strain>
    </source>
</reference>
<dbReference type="EMBL" id="FPBO01000022">
    <property type="protein sequence ID" value="SFV03828.1"/>
    <property type="molecule type" value="Genomic_DNA"/>
</dbReference>
<gene>
    <name evidence="2" type="ORF">SAMN05216552_102260</name>
</gene>
<dbReference type="RefSeq" id="WP_093557600.1">
    <property type="nucleotide sequence ID" value="NZ_FPBO01000022.1"/>
</dbReference>
<protein>
    <submittedName>
        <fullName evidence="2">Uncharacterized protein</fullName>
    </submittedName>
</protein>
<name>A0A1I7L2I4_9BURK</name>
<dbReference type="OrthoDB" id="8926607at2"/>
<dbReference type="Proteomes" id="UP000199391">
    <property type="component" value="Unassembled WGS sequence"/>
</dbReference>
<dbReference type="STRING" id="1035707.SAMN05216552_102260"/>
<evidence type="ECO:0000256" key="1">
    <source>
        <dbReference type="SAM" id="MobiDB-lite"/>
    </source>
</evidence>
<sequence length="116" mass="12539">MADTLLRVFDSFDVAQQARSALIAAGLPESALQMRPQEDDGGPPRGDFVADAAQKPAPRRDAPNRQSSQSEPRGPAPRDTCLLIVTVQDEGQRAVAEQVLVRLARGDRPDSRRAPP</sequence>
<proteinExistence type="predicted"/>
<feature type="region of interest" description="Disordered" evidence="1">
    <location>
        <begin position="27"/>
        <end position="81"/>
    </location>
</feature>
<evidence type="ECO:0000313" key="3">
    <source>
        <dbReference type="Proteomes" id="UP000199391"/>
    </source>
</evidence>
<dbReference type="AlphaFoldDB" id="A0A1I7L2I4"/>
<evidence type="ECO:0000313" key="2">
    <source>
        <dbReference type="EMBL" id="SFV03828.1"/>
    </source>
</evidence>
<keyword evidence="3" id="KW-1185">Reference proteome</keyword>
<accession>A0A1I7L2I4</accession>